<dbReference type="FunFam" id="3.40.1390.30:FF:000001">
    <property type="entry name" value="GTP cyclohydrolase 1 type 2"/>
    <property type="match status" value="1"/>
</dbReference>
<comment type="similarity">
    <text evidence="1 4">Belongs to the GTP cyclohydrolase I type 2/NIF3 family.</text>
</comment>
<dbReference type="InterPro" id="IPR036069">
    <property type="entry name" value="DUF34/NIF3_sf"/>
</dbReference>
<dbReference type="KEGG" id="tpz:Tph_c18360"/>
<sequence>MPVECRTVIDWMQEWARPEFAEEGDRIGLLVGSPSQRVKKLLVTLEVTDEVIAEASAVGADLVVSHHPLFRDPLTSLRDDLYPASLACKLVKAGIALFAAHTNLDAAPGGVNDILAERLGLIDVELLLSTHEEKLYKVVVFVPEGHEDEVRRAMCSAGAGWIGNYSDCTFQVAGTGTFRPLEGTSPFIGETGRLEKVGELRIETIVPERKLPEVLQRMIAVHPYEEVAYDVYPLKNRGKETGLGRVGRLPERMTLATFAGHVKKCLELDAVRFVGEPDKTVSRVALCGGSAMVLLQHAVRAGADVYVTGDVRHHGALEAMARGIALVDAGHYGTERVVVPAIAGYLEGRAKEAGCDLEVVISRVKTDPFRHL</sequence>
<dbReference type="PIRSF" id="PIRSF037489">
    <property type="entry name" value="UCP037489_NIF3_YqfO"/>
    <property type="match status" value="1"/>
</dbReference>
<keyword evidence="3 4" id="KW-0479">Metal-binding</keyword>
<name>K4LGN9_THEPS</name>
<feature type="binding site" evidence="5">
    <location>
        <position position="67"/>
    </location>
    <ligand>
        <name>a divalent metal cation</name>
        <dbReference type="ChEBI" id="CHEBI:60240"/>
        <label>1</label>
    </ligand>
</feature>
<dbReference type="NCBIfam" id="TIGR00486">
    <property type="entry name" value="YbgI_SA1388"/>
    <property type="match status" value="1"/>
</dbReference>
<dbReference type="PANTHER" id="PTHR13799:SF14">
    <property type="entry name" value="GTP CYCLOHYDROLASE 1 TYPE 2 HOMOLOG"/>
    <property type="match status" value="1"/>
</dbReference>
<feature type="binding site" evidence="5">
    <location>
        <position position="335"/>
    </location>
    <ligand>
        <name>a divalent metal cation</name>
        <dbReference type="ChEBI" id="CHEBI:60240"/>
        <label>1</label>
    </ligand>
</feature>
<dbReference type="HOGENOM" id="CLU_037423_1_0_9"/>
<dbReference type="OrthoDB" id="9792792at2"/>
<feature type="binding site" evidence="5">
    <location>
        <position position="331"/>
    </location>
    <ligand>
        <name>a divalent metal cation</name>
        <dbReference type="ChEBI" id="CHEBI:60240"/>
        <label>1</label>
    </ligand>
</feature>
<organism evidence="6 7">
    <name type="scientific">Thermacetogenium phaeum (strain ATCC BAA-254 / DSM 26808 / PB)</name>
    <dbReference type="NCBI Taxonomy" id="1089553"/>
    <lineage>
        <taxon>Bacteria</taxon>
        <taxon>Bacillati</taxon>
        <taxon>Bacillota</taxon>
        <taxon>Clostridia</taxon>
        <taxon>Thermoanaerobacterales</taxon>
        <taxon>Thermoanaerobacteraceae</taxon>
        <taxon>Thermacetogenium</taxon>
    </lineage>
</organism>
<evidence type="ECO:0000256" key="3">
    <source>
        <dbReference type="ARBA" id="ARBA00022723"/>
    </source>
</evidence>
<dbReference type="Pfam" id="PF01784">
    <property type="entry name" value="DUF34_NIF3"/>
    <property type="match status" value="1"/>
</dbReference>
<protein>
    <recommendedName>
        <fullName evidence="2 4">GTP cyclohydrolase 1 type 2 homolog</fullName>
    </recommendedName>
</protein>
<feature type="binding site" evidence="5">
    <location>
        <position position="66"/>
    </location>
    <ligand>
        <name>a divalent metal cation</name>
        <dbReference type="ChEBI" id="CHEBI:60240"/>
        <label>1</label>
    </ligand>
</feature>
<dbReference type="STRING" id="1089553.Tph_c18360"/>
<dbReference type="InterPro" id="IPR002678">
    <property type="entry name" value="DUF34/NIF3"/>
</dbReference>
<dbReference type="PANTHER" id="PTHR13799">
    <property type="entry name" value="NGG1 INTERACTING FACTOR 3"/>
    <property type="match status" value="1"/>
</dbReference>
<dbReference type="InterPro" id="IPR017221">
    <property type="entry name" value="DUF34/NIF3_bac"/>
</dbReference>
<dbReference type="Gene3D" id="3.30.70.120">
    <property type="match status" value="1"/>
</dbReference>
<dbReference type="AlphaFoldDB" id="K4LGN9"/>
<evidence type="ECO:0000313" key="7">
    <source>
        <dbReference type="Proteomes" id="UP000000467"/>
    </source>
</evidence>
<keyword evidence="7" id="KW-1185">Reference proteome</keyword>
<evidence type="ECO:0000256" key="5">
    <source>
        <dbReference type="PIRSR" id="PIRSR602678-1"/>
    </source>
</evidence>
<dbReference type="GO" id="GO:0005737">
    <property type="term" value="C:cytoplasm"/>
    <property type="evidence" value="ECO:0007669"/>
    <property type="project" value="TreeGrafter"/>
</dbReference>
<reference evidence="6 7" key="1">
    <citation type="journal article" date="2012" name="BMC Genomics">
        <title>Genome-guided analysis of physiological and morphological traits of the fermentative acetate oxidizer Thermacetogenium phaeum.</title>
        <authorList>
            <person name="Oehler D."/>
            <person name="Poehlein A."/>
            <person name="Leimbach A."/>
            <person name="Muller N."/>
            <person name="Daniel R."/>
            <person name="Gottschalk G."/>
            <person name="Schink B."/>
        </authorList>
    </citation>
    <scope>NUCLEOTIDE SEQUENCE [LARGE SCALE GENOMIC DNA]</scope>
    <source>
        <strain evidence="7">ATCC BAA-254 / DSM 26808 / PB</strain>
    </source>
</reference>
<dbReference type="FunFam" id="3.30.70.120:FF:000006">
    <property type="entry name" value="GTP cyclohydrolase 1 type 2 homolog"/>
    <property type="match status" value="1"/>
</dbReference>
<evidence type="ECO:0000256" key="2">
    <source>
        <dbReference type="ARBA" id="ARBA00022112"/>
    </source>
</evidence>
<dbReference type="Gene3D" id="3.40.1390.30">
    <property type="entry name" value="NIF3 (NGG1p interacting factor 3)-like"/>
    <property type="match status" value="1"/>
</dbReference>
<dbReference type="RefSeq" id="WP_015050910.1">
    <property type="nucleotide sequence ID" value="NC_018870.1"/>
</dbReference>
<dbReference type="eggNOG" id="COG0327">
    <property type="taxonomic scope" value="Bacteria"/>
</dbReference>
<evidence type="ECO:0000256" key="1">
    <source>
        <dbReference type="ARBA" id="ARBA00006964"/>
    </source>
</evidence>
<accession>K4LGN9</accession>
<feature type="binding site" evidence="5">
    <location>
        <position position="105"/>
    </location>
    <ligand>
        <name>a divalent metal cation</name>
        <dbReference type="ChEBI" id="CHEBI:60240"/>
        <label>1</label>
    </ligand>
</feature>
<dbReference type="Proteomes" id="UP000000467">
    <property type="component" value="Chromosome"/>
</dbReference>
<dbReference type="SUPFAM" id="SSF102705">
    <property type="entry name" value="NIF3 (NGG1p interacting factor 3)-like"/>
    <property type="match status" value="1"/>
</dbReference>
<proteinExistence type="inferred from homology"/>
<dbReference type="InterPro" id="IPR015867">
    <property type="entry name" value="N-reg_PII/ATP_PRibTrfase_C"/>
</dbReference>
<gene>
    <name evidence="6" type="ordered locus">Tph_c18360</name>
</gene>
<dbReference type="EMBL" id="CP003732">
    <property type="protein sequence ID" value="AFV12033.1"/>
    <property type="molecule type" value="Genomic_DNA"/>
</dbReference>
<dbReference type="GO" id="GO:0046872">
    <property type="term" value="F:metal ion binding"/>
    <property type="evidence" value="ECO:0007669"/>
    <property type="project" value="UniProtKB-UniRule"/>
</dbReference>
<evidence type="ECO:0000256" key="4">
    <source>
        <dbReference type="PIRNR" id="PIRNR037489"/>
    </source>
</evidence>
<evidence type="ECO:0000313" key="6">
    <source>
        <dbReference type="EMBL" id="AFV12033.1"/>
    </source>
</evidence>